<dbReference type="Pfam" id="PF13673">
    <property type="entry name" value="Acetyltransf_10"/>
    <property type="match status" value="1"/>
</dbReference>
<gene>
    <name evidence="4" type="ORF">I602_1730</name>
    <name evidence="5" type="ORF">SAMN05444353_0034</name>
</gene>
<keyword evidence="1 4" id="KW-0808">Transferase</keyword>
<reference evidence="5 7" key="2">
    <citation type="submission" date="2016-10" db="EMBL/GenBank/DDBJ databases">
        <authorList>
            <person name="Varghese N."/>
            <person name="Submissions S."/>
        </authorList>
    </citation>
    <scope>NUCLEOTIDE SEQUENCE [LARGE SCALE GENOMIC DNA]</scope>
    <source>
        <strain evidence="5 7">DSW-5</strain>
    </source>
</reference>
<evidence type="ECO:0000259" key="3">
    <source>
        <dbReference type="PROSITE" id="PS51186"/>
    </source>
</evidence>
<evidence type="ECO:0000256" key="1">
    <source>
        <dbReference type="ARBA" id="ARBA00022679"/>
    </source>
</evidence>
<dbReference type="Proteomes" id="UP000037716">
    <property type="component" value="Unassembled WGS sequence"/>
</dbReference>
<proteinExistence type="predicted"/>
<evidence type="ECO:0000256" key="2">
    <source>
        <dbReference type="ARBA" id="ARBA00023315"/>
    </source>
</evidence>
<reference evidence="4 6" key="1">
    <citation type="submission" date="2015-07" db="EMBL/GenBank/DDBJ databases">
        <title>Genome of Polaribacter dokdonenesis DSW-5, isolated from seawater off Dokdo in Korea.</title>
        <authorList>
            <person name="Yoon K."/>
            <person name="Song J.Y."/>
            <person name="Kim J.F."/>
        </authorList>
    </citation>
    <scope>NUCLEOTIDE SEQUENCE [LARGE SCALE GENOMIC DNA]</scope>
    <source>
        <strain evidence="4 6">DSW-5</strain>
    </source>
</reference>
<keyword evidence="7" id="KW-1185">Reference proteome</keyword>
<dbReference type="OrthoDB" id="9789605at2"/>
<evidence type="ECO:0000313" key="7">
    <source>
        <dbReference type="Proteomes" id="UP000183071"/>
    </source>
</evidence>
<accession>A0A0N0CFQ7</accession>
<sequence length="152" mass="17119">MIVKATTLDAQLLTDIAIESKSFWGYSLELLNSWQDDLTVTKNMIAKLLCYKVLCDDETVGFYILNQPKNAAIELEFLFVKPNFIGKGFGNQLIQHAISEAKQLNVKTITLLADPNAEAFYKSKGFYSINQKESSVKNRFLPVMKLDLSSIS</sequence>
<evidence type="ECO:0000313" key="4">
    <source>
        <dbReference type="EMBL" id="KOY52170.1"/>
    </source>
</evidence>
<dbReference type="AlphaFoldDB" id="A0A0N0CFQ7"/>
<dbReference type="STRING" id="1300348.I602_1730"/>
<dbReference type="Gene3D" id="3.40.630.30">
    <property type="match status" value="1"/>
</dbReference>
<dbReference type="SUPFAM" id="SSF55729">
    <property type="entry name" value="Acyl-CoA N-acyltransferases (Nat)"/>
    <property type="match status" value="1"/>
</dbReference>
<comment type="caution">
    <text evidence="4">The sequence shown here is derived from an EMBL/GenBank/DDBJ whole genome shotgun (WGS) entry which is preliminary data.</text>
</comment>
<evidence type="ECO:0000313" key="6">
    <source>
        <dbReference type="Proteomes" id="UP000037716"/>
    </source>
</evidence>
<dbReference type="GO" id="GO:0016747">
    <property type="term" value="F:acyltransferase activity, transferring groups other than amino-acyl groups"/>
    <property type="evidence" value="ECO:0007669"/>
    <property type="project" value="InterPro"/>
</dbReference>
<dbReference type="InterPro" id="IPR016181">
    <property type="entry name" value="Acyl_CoA_acyltransferase"/>
</dbReference>
<protein>
    <submittedName>
        <fullName evidence="5">Acetyltransferase (GNAT) domain-containing protein</fullName>
    </submittedName>
    <submittedName>
        <fullName evidence="4">Acetyltransferase (GNAT) family protein</fullName>
    </submittedName>
</protein>
<dbReference type="PANTHER" id="PTHR43800:SF1">
    <property type="entry name" value="PEPTIDYL-LYSINE N-ACETYLTRANSFERASE YJAB"/>
    <property type="match status" value="1"/>
</dbReference>
<dbReference type="InterPro" id="IPR000182">
    <property type="entry name" value="GNAT_dom"/>
</dbReference>
<keyword evidence="2" id="KW-0012">Acyltransferase</keyword>
<dbReference type="EMBL" id="LGBR01000001">
    <property type="protein sequence ID" value="KOY52170.1"/>
    <property type="molecule type" value="Genomic_DNA"/>
</dbReference>
<dbReference type="EMBL" id="FNUE01000001">
    <property type="protein sequence ID" value="SED94024.1"/>
    <property type="molecule type" value="Genomic_DNA"/>
</dbReference>
<dbReference type="CDD" id="cd04301">
    <property type="entry name" value="NAT_SF"/>
    <property type="match status" value="1"/>
</dbReference>
<dbReference type="Proteomes" id="UP000183071">
    <property type="component" value="Unassembled WGS sequence"/>
</dbReference>
<dbReference type="PANTHER" id="PTHR43800">
    <property type="entry name" value="PEPTIDYL-LYSINE N-ACETYLTRANSFERASE YJAB"/>
    <property type="match status" value="1"/>
</dbReference>
<organism evidence="4 6">
    <name type="scientific">Polaribacter dokdonensis DSW-5</name>
    <dbReference type="NCBI Taxonomy" id="1300348"/>
    <lineage>
        <taxon>Bacteria</taxon>
        <taxon>Pseudomonadati</taxon>
        <taxon>Bacteroidota</taxon>
        <taxon>Flavobacteriia</taxon>
        <taxon>Flavobacteriales</taxon>
        <taxon>Flavobacteriaceae</taxon>
    </lineage>
</organism>
<feature type="domain" description="N-acetyltransferase" evidence="3">
    <location>
        <begin position="1"/>
        <end position="149"/>
    </location>
</feature>
<dbReference type="PROSITE" id="PS51186">
    <property type="entry name" value="GNAT"/>
    <property type="match status" value="1"/>
</dbReference>
<dbReference type="PATRIC" id="fig|1300348.6.peg.1729"/>
<evidence type="ECO:0000313" key="5">
    <source>
        <dbReference type="EMBL" id="SED94024.1"/>
    </source>
</evidence>
<dbReference type="RefSeq" id="WP_053974301.1">
    <property type="nucleotide sequence ID" value="NZ_FNUE01000001.1"/>
</dbReference>
<name>A0A0N0CFQ7_9FLAO</name>